<dbReference type="InterPro" id="IPR003615">
    <property type="entry name" value="HNH_nuc"/>
</dbReference>
<organism evidence="3 4">
    <name type="scientific">Candidatus Corynebacterium faecigallinarum</name>
    <dbReference type="NCBI Taxonomy" id="2838528"/>
    <lineage>
        <taxon>Bacteria</taxon>
        <taxon>Bacillati</taxon>
        <taxon>Actinomycetota</taxon>
        <taxon>Actinomycetes</taxon>
        <taxon>Mycobacteriales</taxon>
        <taxon>Corynebacteriaceae</taxon>
        <taxon>Corynebacterium</taxon>
    </lineage>
</organism>
<feature type="region of interest" description="Disordered" evidence="1">
    <location>
        <begin position="417"/>
        <end position="441"/>
    </location>
</feature>
<name>A0A9D2QBT9_9CORY</name>
<dbReference type="Pfam" id="PF02720">
    <property type="entry name" value="DUF222"/>
    <property type="match status" value="1"/>
</dbReference>
<reference evidence="3" key="2">
    <citation type="submission" date="2021-04" db="EMBL/GenBank/DDBJ databases">
        <authorList>
            <person name="Gilroy R."/>
        </authorList>
    </citation>
    <scope>NUCLEOTIDE SEQUENCE</scope>
    <source>
        <strain evidence="3">ChiHjej13B12-4958</strain>
    </source>
</reference>
<dbReference type="CDD" id="cd00085">
    <property type="entry name" value="HNHc"/>
    <property type="match status" value="1"/>
</dbReference>
<reference evidence="3" key="1">
    <citation type="journal article" date="2021" name="PeerJ">
        <title>Extensive microbial diversity within the chicken gut microbiome revealed by metagenomics and culture.</title>
        <authorList>
            <person name="Gilroy R."/>
            <person name="Ravi A."/>
            <person name="Getino M."/>
            <person name="Pursley I."/>
            <person name="Horton D.L."/>
            <person name="Alikhan N.F."/>
            <person name="Baker D."/>
            <person name="Gharbi K."/>
            <person name="Hall N."/>
            <person name="Watson M."/>
            <person name="Adriaenssens E.M."/>
            <person name="Foster-Nyarko E."/>
            <person name="Jarju S."/>
            <person name="Secka A."/>
            <person name="Antonio M."/>
            <person name="Oren A."/>
            <person name="Chaudhuri R.R."/>
            <person name="La Ragione R."/>
            <person name="Hildebrand F."/>
            <person name="Pallen M.J."/>
        </authorList>
    </citation>
    <scope>NUCLEOTIDE SEQUENCE</scope>
    <source>
        <strain evidence="3">ChiHjej13B12-4958</strain>
    </source>
</reference>
<comment type="caution">
    <text evidence="3">The sequence shown here is derived from an EMBL/GenBank/DDBJ whole genome shotgun (WGS) entry which is preliminary data.</text>
</comment>
<keyword evidence="3" id="KW-0540">Nuclease</keyword>
<accession>A0A9D2QBT9</accession>
<gene>
    <name evidence="3" type="ORF">H9751_03695</name>
</gene>
<dbReference type="InterPro" id="IPR003870">
    <property type="entry name" value="DUF222"/>
</dbReference>
<evidence type="ECO:0000313" key="4">
    <source>
        <dbReference type="Proteomes" id="UP000823858"/>
    </source>
</evidence>
<keyword evidence="3" id="KW-0378">Hydrolase</keyword>
<dbReference type="Proteomes" id="UP000823858">
    <property type="component" value="Unassembled WGS sequence"/>
</dbReference>
<evidence type="ECO:0000313" key="3">
    <source>
        <dbReference type="EMBL" id="HJC84646.1"/>
    </source>
</evidence>
<dbReference type="AlphaFoldDB" id="A0A9D2QBT9"/>
<evidence type="ECO:0000256" key="1">
    <source>
        <dbReference type="SAM" id="MobiDB-lite"/>
    </source>
</evidence>
<dbReference type="EMBL" id="DWVP01000006">
    <property type="protein sequence ID" value="HJC84646.1"/>
    <property type="molecule type" value="Genomic_DNA"/>
</dbReference>
<feature type="compositionally biased region" description="Basic and acidic residues" evidence="1">
    <location>
        <begin position="417"/>
        <end position="429"/>
    </location>
</feature>
<protein>
    <submittedName>
        <fullName evidence="3">HNH endonuclease</fullName>
    </submittedName>
</protein>
<proteinExistence type="predicted"/>
<feature type="domain" description="DUF222" evidence="2">
    <location>
        <begin position="50"/>
        <end position="365"/>
    </location>
</feature>
<sequence length="489" mass="52712">MVGQVGGCGSTADLRTAISAFVTAAEELVAQGQDAWDRLGVDERESMFGEVESARRSMAVVDTRFLCAHEAVIPEKESKKVSWLVDRMHIVGRDARTRVRAVRRLDPRGDAFRADPTAPSEHYMPTLAEAVEAGSVGAESVAELDRALDALPAPSQERITAVVDRELVPALQVDGPGQIRRIRPWLLGLVGEDEPYTQRDHQRMRSLVVGEQQYDGMTPIRGLLTPESAAALQGLMADYATAGSLIDAEGTLVGVDGGCDPTEDNRTPEQRQYDAFAAVLAAGYGPEGTMRPGRGKTTIVAAMTLDQLIAGTGVAPTDVGTRIPVSTLVEGTEAQNFFCQVMDLEGQTLSLGRSQRLGSLAQYLALFGEEGGSSAPGSSTPAARCHIHHIDGWEHGGETDLHNLTLADPGNHARVNDLRDNPDRVETHRAPAGSGDRVHWVPPVSEDRERAPRANVCLAFWDTPGVKIRRVRRTARKPVPEDPPDDSGH</sequence>
<keyword evidence="3" id="KW-0255">Endonuclease</keyword>
<dbReference type="GO" id="GO:0004519">
    <property type="term" value="F:endonuclease activity"/>
    <property type="evidence" value="ECO:0007669"/>
    <property type="project" value="UniProtKB-KW"/>
</dbReference>
<evidence type="ECO:0000259" key="2">
    <source>
        <dbReference type="Pfam" id="PF02720"/>
    </source>
</evidence>